<keyword evidence="9" id="KW-1185">Reference proteome</keyword>
<dbReference type="PANTHER" id="PTHR24276:SF91">
    <property type="entry name" value="AT26814P-RELATED"/>
    <property type="match status" value="1"/>
</dbReference>
<dbReference type="STRING" id="30069.A0A182YAA2"/>
<dbReference type="EnsemblMetazoa" id="ASTEI05388-RA">
    <property type="protein sequence ID" value="ASTEI05388-PA"/>
    <property type="gene ID" value="ASTEI05388"/>
</dbReference>
<dbReference type="GO" id="GO:0004252">
    <property type="term" value="F:serine-type endopeptidase activity"/>
    <property type="evidence" value="ECO:0007669"/>
    <property type="project" value="InterPro"/>
</dbReference>
<evidence type="ECO:0000256" key="6">
    <source>
        <dbReference type="ARBA" id="ARBA00023157"/>
    </source>
</evidence>
<organism evidence="8 9">
    <name type="scientific">Anopheles stephensi</name>
    <name type="common">Indo-Pakistan malaria mosquito</name>
    <dbReference type="NCBI Taxonomy" id="30069"/>
    <lineage>
        <taxon>Eukaryota</taxon>
        <taxon>Metazoa</taxon>
        <taxon>Ecdysozoa</taxon>
        <taxon>Arthropoda</taxon>
        <taxon>Hexapoda</taxon>
        <taxon>Insecta</taxon>
        <taxon>Pterygota</taxon>
        <taxon>Neoptera</taxon>
        <taxon>Endopterygota</taxon>
        <taxon>Diptera</taxon>
        <taxon>Nematocera</taxon>
        <taxon>Culicoidea</taxon>
        <taxon>Culicidae</taxon>
        <taxon>Anophelinae</taxon>
        <taxon>Anopheles</taxon>
    </lineage>
</organism>
<dbReference type="GO" id="GO:0007586">
    <property type="term" value="P:digestion"/>
    <property type="evidence" value="ECO:0007669"/>
    <property type="project" value="UniProtKB-KW"/>
</dbReference>
<dbReference type="SMART" id="SM00020">
    <property type="entry name" value="Tryp_SPc"/>
    <property type="match status" value="1"/>
</dbReference>
<evidence type="ECO:0000313" key="9">
    <source>
        <dbReference type="Proteomes" id="UP000076408"/>
    </source>
</evidence>
<dbReference type="VEuPathDB" id="VectorBase:ASTE001630"/>
<evidence type="ECO:0000256" key="5">
    <source>
        <dbReference type="ARBA" id="ARBA00022825"/>
    </source>
</evidence>
<dbReference type="InterPro" id="IPR018114">
    <property type="entry name" value="TRYPSIN_HIS"/>
</dbReference>
<dbReference type="PANTHER" id="PTHR24276">
    <property type="entry name" value="POLYSERASE-RELATED"/>
    <property type="match status" value="1"/>
</dbReference>
<comment type="similarity">
    <text evidence="7">Belongs to the peptidase S1 family. CLIP subfamily.</text>
</comment>
<proteinExistence type="inferred from homology"/>
<dbReference type="GO" id="GO:0005576">
    <property type="term" value="C:extracellular region"/>
    <property type="evidence" value="ECO:0007669"/>
    <property type="project" value="UniProtKB-SubCell"/>
</dbReference>
<dbReference type="PROSITE" id="PS00135">
    <property type="entry name" value="TRYPSIN_SER"/>
    <property type="match status" value="1"/>
</dbReference>
<evidence type="ECO:0000256" key="2">
    <source>
        <dbReference type="ARBA" id="ARBA00022670"/>
    </source>
</evidence>
<dbReference type="OMA" id="EDSMANC"/>
<dbReference type="PROSITE" id="PS00134">
    <property type="entry name" value="TRYPSIN_HIS"/>
    <property type="match status" value="1"/>
</dbReference>
<dbReference type="AlphaFoldDB" id="A0A182YAA2"/>
<evidence type="ECO:0000256" key="7">
    <source>
        <dbReference type="ARBA" id="ARBA00024195"/>
    </source>
</evidence>
<keyword evidence="2" id="KW-0645">Protease</keyword>
<keyword evidence="3" id="KW-0222">Digestion</keyword>
<keyword evidence="4" id="KW-0378">Hydrolase</keyword>
<dbReference type="InterPro" id="IPR050430">
    <property type="entry name" value="Peptidase_S1"/>
</dbReference>
<keyword evidence="5" id="KW-0720">Serine protease</keyword>
<dbReference type="FunFam" id="2.40.10.10:FF:000036">
    <property type="entry name" value="Trypsin beta"/>
    <property type="match status" value="1"/>
</dbReference>
<keyword evidence="6" id="KW-1015">Disulfide bond</keyword>
<name>A0A182YAA2_ANOST</name>
<dbReference type="GO" id="GO:0006508">
    <property type="term" value="P:proteolysis"/>
    <property type="evidence" value="ECO:0007669"/>
    <property type="project" value="UniProtKB-KW"/>
</dbReference>
<dbReference type="InterPro" id="IPR043504">
    <property type="entry name" value="Peptidase_S1_PA_chymotrypsin"/>
</dbReference>
<dbReference type="Pfam" id="PF00089">
    <property type="entry name" value="Trypsin"/>
    <property type="match status" value="1"/>
</dbReference>
<comment type="subcellular location">
    <subcellularLocation>
        <location evidence="1">Secreted</location>
        <location evidence="1">Extracellular space</location>
    </subcellularLocation>
</comment>
<reference evidence="8" key="2">
    <citation type="submission" date="2020-05" db="UniProtKB">
        <authorList>
            <consortium name="EnsemblMetazoa"/>
        </authorList>
    </citation>
    <scope>IDENTIFICATION</scope>
    <source>
        <strain evidence="8">Indian</strain>
    </source>
</reference>
<accession>A0A182YAA2</accession>
<dbReference type="VEuPathDB" id="VectorBase:ASTEI05388"/>
<dbReference type="InterPro" id="IPR001254">
    <property type="entry name" value="Trypsin_dom"/>
</dbReference>
<dbReference type="InterPro" id="IPR009003">
    <property type="entry name" value="Peptidase_S1_PA"/>
</dbReference>
<dbReference type="SUPFAM" id="SSF50494">
    <property type="entry name" value="Trypsin-like serine proteases"/>
    <property type="match status" value="1"/>
</dbReference>
<dbReference type="PROSITE" id="PS50240">
    <property type="entry name" value="TRYPSIN_DOM"/>
    <property type="match status" value="1"/>
</dbReference>
<evidence type="ECO:0000256" key="1">
    <source>
        <dbReference type="ARBA" id="ARBA00004239"/>
    </source>
</evidence>
<dbReference type="InterPro" id="IPR001314">
    <property type="entry name" value="Peptidase_S1A"/>
</dbReference>
<dbReference type="PRINTS" id="PR00722">
    <property type="entry name" value="CHYMOTRYPSIN"/>
</dbReference>
<evidence type="ECO:0000256" key="3">
    <source>
        <dbReference type="ARBA" id="ARBA00022757"/>
    </source>
</evidence>
<evidence type="ECO:0000256" key="4">
    <source>
        <dbReference type="ARBA" id="ARBA00022801"/>
    </source>
</evidence>
<reference evidence="9" key="1">
    <citation type="journal article" date="2014" name="Genome Biol.">
        <title>Genome analysis of a major urban malaria vector mosquito, Anopheles stephensi.</title>
        <authorList>
            <person name="Jiang X."/>
            <person name="Peery A."/>
            <person name="Hall A.B."/>
            <person name="Sharma A."/>
            <person name="Chen X.G."/>
            <person name="Waterhouse R.M."/>
            <person name="Komissarov A."/>
            <person name="Riehle M.M."/>
            <person name="Shouche Y."/>
            <person name="Sharakhova M.V."/>
            <person name="Lawson D."/>
            <person name="Pakpour N."/>
            <person name="Arensburger P."/>
            <person name="Davidson V.L."/>
            <person name="Eiglmeier K."/>
            <person name="Emrich S."/>
            <person name="George P."/>
            <person name="Kennedy R.C."/>
            <person name="Mane S.P."/>
            <person name="Maslen G."/>
            <person name="Oringanje C."/>
            <person name="Qi Y."/>
            <person name="Settlage R."/>
            <person name="Tojo M."/>
            <person name="Tubio J.M."/>
            <person name="Unger M.F."/>
            <person name="Wang B."/>
            <person name="Vernick K.D."/>
            <person name="Ribeiro J.M."/>
            <person name="James A.A."/>
            <person name="Michel K."/>
            <person name="Riehle M.A."/>
            <person name="Luckhart S."/>
            <person name="Sharakhov I.V."/>
            <person name="Tu Z."/>
        </authorList>
    </citation>
    <scope>NUCLEOTIDE SEQUENCE [LARGE SCALE GENOMIC DNA]</scope>
    <source>
        <strain evidence="9">Indian</strain>
    </source>
</reference>
<dbReference type="CDD" id="cd00190">
    <property type="entry name" value="Tryp_SPc"/>
    <property type="match status" value="1"/>
</dbReference>
<evidence type="ECO:0000313" key="8">
    <source>
        <dbReference type="EnsemblMetazoa" id="ASTEI05388-PA"/>
    </source>
</evidence>
<dbReference type="InterPro" id="IPR033116">
    <property type="entry name" value="TRYPSIN_SER"/>
</dbReference>
<dbReference type="Proteomes" id="UP000076408">
    <property type="component" value="Unassembled WGS sequence"/>
</dbReference>
<dbReference type="VEuPathDB" id="VectorBase:ASTEI20_042377"/>
<dbReference type="Gene3D" id="2.40.10.10">
    <property type="entry name" value="Trypsin-like serine proteases"/>
    <property type="match status" value="1"/>
</dbReference>
<protein>
    <submittedName>
        <fullName evidence="8">Uncharacterized protein</fullName>
    </submittedName>
</protein>
<sequence length="279" mass="29702">MPVSGSFLSLFACVALLCTVGFGAEEQRSGRIVGGRNADIKDHPHMLLLRKNGYATCGAVVIGAKYALTAAHCVYPASNTSTVRSRVEDSMANCVITMLVLDQISLHGGGTTQTGPSVQFAVERFMVHPKYSDSGNDNDVAIIEISDEFSDYRNVQPIALQDIEPSTLAGACNVTGWGVTNTRTYAVSNTLQVGTLQLISPRTCRLQWHPSTVSVNMICARGEAADACAGDSGGPLVCGDRLYGLVSWGTMRCDRTKPAVFTKIFASGVRAFIKVNSGI</sequence>